<evidence type="ECO:0000313" key="4">
    <source>
        <dbReference type="EnsemblMetazoa" id="XP_028128448.1"/>
    </source>
</evidence>
<gene>
    <name evidence="6" type="primary">LOC114324798</name>
</gene>
<dbReference type="CDD" id="cd00190">
    <property type="entry name" value="Tryp_SPc"/>
    <property type="match status" value="1"/>
</dbReference>
<dbReference type="GO" id="GO:0004252">
    <property type="term" value="F:serine-type endopeptidase activity"/>
    <property type="evidence" value="ECO:0007669"/>
    <property type="project" value="InterPro"/>
</dbReference>
<feature type="region of interest" description="Disordered" evidence="1">
    <location>
        <begin position="150"/>
        <end position="221"/>
    </location>
</feature>
<dbReference type="PANTHER" id="PTHR24260">
    <property type="match status" value="1"/>
</dbReference>
<evidence type="ECO:0000256" key="2">
    <source>
        <dbReference type="SAM" id="SignalP"/>
    </source>
</evidence>
<feature type="domain" description="Peptidase S1" evidence="3">
    <location>
        <begin position="265"/>
        <end position="520"/>
    </location>
</feature>
<feature type="chain" id="PRO_5027777353" evidence="2">
    <location>
        <begin position="20"/>
        <end position="520"/>
    </location>
</feature>
<dbReference type="Pfam" id="PF16030">
    <property type="entry name" value="GD_N"/>
    <property type="match status" value="1"/>
</dbReference>
<feature type="signal peptide" evidence="2">
    <location>
        <begin position="1"/>
        <end position="19"/>
    </location>
</feature>
<dbReference type="SUPFAM" id="SSF50494">
    <property type="entry name" value="Trypsin-like serine proteases"/>
    <property type="match status" value="1"/>
</dbReference>
<dbReference type="InterPro" id="IPR001254">
    <property type="entry name" value="Trypsin_dom"/>
</dbReference>
<dbReference type="OrthoDB" id="238681at2759"/>
<evidence type="ECO:0000256" key="1">
    <source>
        <dbReference type="SAM" id="MobiDB-lite"/>
    </source>
</evidence>
<accession>A0A6P7F3K6</accession>
<dbReference type="InterPro" id="IPR051333">
    <property type="entry name" value="CLIP_Serine_Protease"/>
</dbReference>
<dbReference type="Gene3D" id="2.40.10.10">
    <property type="entry name" value="Trypsin-like serine proteases"/>
    <property type="match status" value="1"/>
</dbReference>
<evidence type="ECO:0000259" key="3">
    <source>
        <dbReference type="PROSITE" id="PS50240"/>
    </source>
</evidence>
<dbReference type="GeneID" id="114324798"/>
<dbReference type="Proteomes" id="UP001652700">
    <property type="component" value="Unplaced"/>
</dbReference>
<dbReference type="PROSITE" id="PS50240">
    <property type="entry name" value="TRYPSIN_DOM"/>
    <property type="match status" value="1"/>
</dbReference>
<evidence type="ECO:0000313" key="5">
    <source>
        <dbReference type="Proteomes" id="UP001652700"/>
    </source>
</evidence>
<reference evidence="6" key="1">
    <citation type="submission" date="2025-04" db="UniProtKB">
        <authorList>
            <consortium name="RefSeq"/>
        </authorList>
    </citation>
    <scope>IDENTIFICATION</scope>
    <source>
        <tissue evidence="6">Whole insect</tissue>
    </source>
</reference>
<evidence type="ECO:0000313" key="6">
    <source>
        <dbReference type="RefSeq" id="XP_028128448.1"/>
    </source>
</evidence>
<dbReference type="PANTHER" id="PTHR24260:SF143">
    <property type="entry name" value="SERINE PROTEASE GD-LIKE PROTEIN"/>
    <property type="match status" value="1"/>
</dbReference>
<reference evidence="4" key="2">
    <citation type="submission" date="2025-05" db="UniProtKB">
        <authorList>
            <consortium name="EnsemblMetazoa"/>
        </authorList>
    </citation>
    <scope>IDENTIFICATION</scope>
</reference>
<protein>
    <submittedName>
        <fullName evidence="6">Serine protease gd-like isoform X1</fullName>
    </submittedName>
</protein>
<dbReference type="RefSeq" id="XP_028128448.1">
    <property type="nucleotide sequence ID" value="XM_028272647.1"/>
</dbReference>
<dbReference type="GO" id="GO:0006508">
    <property type="term" value="P:proteolysis"/>
    <property type="evidence" value="ECO:0007669"/>
    <property type="project" value="InterPro"/>
</dbReference>
<keyword evidence="2" id="KW-0732">Signal</keyword>
<keyword evidence="5" id="KW-1185">Reference proteome</keyword>
<dbReference type="Pfam" id="PF00089">
    <property type="entry name" value="Trypsin"/>
    <property type="match status" value="1"/>
</dbReference>
<dbReference type="SMART" id="SM00020">
    <property type="entry name" value="Tryp_SPc"/>
    <property type="match status" value="1"/>
</dbReference>
<dbReference type="KEGG" id="dvv:114324798"/>
<name>A0A6P7F3K6_DIAVI</name>
<dbReference type="AlphaFoldDB" id="A0A6P7F3K6"/>
<proteinExistence type="predicted"/>
<dbReference type="InterPro" id="IPR009003">
    <property type="entry name" value="Peptidase_S1_PA"/>
</dbReference>
<sequence length="520" mass="58029">MKYKYEFAFLLIWLPAILSKIRIPPVPCPDMFKYYKNHQGAIYGEARIPYDQATSLVFSVNASYGGYPTQTKLRLERKTDLHELNDGTSEVIYNIYFPSNAVIPKITGLTFNDKIYCSGPKEPLATFGKITDVWSQDSFQFSRQKYGFYKPETKPDTSEDDIPVKNPNQKLPATPRVPTQRVPTLPVQTQRVPTPASPKTTRKPPQIPSRQHEVPSVVDPTENDPYYVNDELLDSVFTKQPSKSPSFNSNFKCGVASVPIVYARIIGATVTDIGQYPWLVAFFRTRGSEYDYTCSATLISEKHVLTAARCVQNYKFQAVKTDDILLVMGTNDLENWNSNGAVTRKARRVDVHPFFMKNPKSAHGDIAIILMESPVQFSSELSPICLWKGNTDLYPLTNRTGVIAAFGQDENSPEEGLTHVLRAKKADMPIVDQTECLLSRVGFEGVASERTFCTKGGEKLTGPCTGDTGAGFFISIDGAYNLRGIASVIPSKNGRCDLSSGYSVFCDVAKFLEWIKSRMT</sequence>
<dbReference type="EnsemblMetazoa" id="XM_028272647.2">
    <property type="protein sequence ID" value="XP_028128448.1"/>
    <property type="gene ID" value="LOC114324798"/>
</dbReference>
<dbReference type="InterPro" id="IPR031986">
    <property type="entry name" value="GD_N"/>
</dbReference>
<organism evidence="6">
    <name type="scientific">Diabrotica virgifera virgifera</name>
    <name type="common">western corn rootworm</name>
    <dbReference type="NCBI Taxonomy" id="50390"/>
    <lineage>
        <taxon>Eukaryota</taxon>
        <taxon>Metazoa</taxon>
        <taxon>Ecdysozoa</taxon>
        <taxon>Arthropoda</taxon>
        <taxon>Hexapoda</taxon>
        <taxon>Insecta</taxon>
        <taxon>Pterygota</taxon>
        <taxon>Neoptera</taxon>
        <taxon>Endopterygota</taxon>
        <taxon>Coleoptera</taxon>
        <taxon>Polyphaga</taxon>
        <taxon>Cucujiformia</taxon>
        <taxon>Chrysomeloidea</taxon>
        <taxon>Chrysomelidae</taxon>
        <taxon>Galerucinae</taxon>
        <taxon>Diabroticina</taxon>
        <taxon>Diabroticites</taxon>
        <taxon>Diabrotica</taxon>
    </lineage>
</organism>
<dbReference type="InterPro" id="IPR043504">
    <property type="entry name" value="Peptidase_S1_PA_chymotrypsin"/>
</dbReference>
<dbReference type="InParanoid" id="A0A6P7F3K6"/>